<dbReference type="Proteomes" id="UP000790709">
    <property type="component" value="Unassembled WGS sequence"/>
</dbReference>
<proteinExistence type="predicted"/>
<evidence type="ECO:0000313" key="2">
    <source>
        <dbReference type="Proteomes" id="UP000790709"/>
    </source>
</evidence>
<dbReference type="EMBL" id="MU266425">
    <property type="protein sequence ID" value="KAH7924405.1"/>
    <property type="molecule type" value="Genomic_DNA"/>
</dbReference>
<keyword evidence="2" id="KW-1185">Reference proteome</keyword>
<protein>
    <submittedName>
        <fullName evidence="1">NAD(P)-binding protein</fullName>
    </submittedName>
</protein>
<sequence>MDLGLRGVHVLVTGASGGIGLETIRLYCSKPPAFAALGANVTAHYNSNVAPIKALLDSTPRVITRLQWIQADLSREDDVKRMFASLAKMDYGPVQIVIVNHGYWPPVDVPLAEMSLDQWNSTLSTNLTSSFLVCREYLKELAKTSAEVKDKASIVLIGSTAGKYGEAGHVDYSVTKSAMMYGLTMTLKNEIVKIAPKGRVNCVAPGWVKTPMAESALSDPQVVYRALATTPLKKVASPLDIANQIAVLSSSTVSGHVTGQVLMVEGGMEGRLLNKPEDVV</sequence>
<evidence type="ECO:0000313" key="1">
    <source>
        <dbReference type="EMBL" id="KAH7924405.1"/>
    </source>
</evidence>
<organism evidence="1 2">
    <name type="scientific">Leucogyrophana mollusca</name>
    <dbReference type="NCBI Taxonomy" id="85980"/>
    <lineage>
        <taxon>Eukaryota</taxon>
        <taxon>Fungi</taxon>
        <taxon>Dikarya</taxon>
        <taxon>Basidiomycota</taxon>
        <taxon>Agaricomycotina</taxon>
        <taxon>Agaricomycetes</taxon>
        <taxon>Agaricomycetidae</taxon>
        <taxon>Boletales</taxon>
        <taxon>Boletales incertae sedis</taxon>
        <taxon>Leucogyrophana</taxon>
    </lineage>
</organism>
<name>A0ACB8BF08_9AGAM</name>
<accession>A0ACB8BF08</accession>
<gene>
    <name evidence="1" type="ORF">BV22DRAFT_1066832</name>
</gene>
<reference evidence="1" key="1">
    <citation type="journal article" date="2021" name="New Phytol.">
        <title>Evolutionary innovations through gain and loss of genes in the ectomycorrhizal Boletales.</title>
        <authorList>
            <person name="Wu G."/>
            <person name="Miyauchi S."/>
            <person name="Morin E."/>
            <person name="Kuo A."/>
            <person name="Drula E."/>
            <person name="Varga T."/>
            <person name="Kohler A."/>
            <person name="Feng B."/>
            <person name="Cao Y."/>
            <person name="Lipzen A."/>
            <person name="Daum C."/>
            <person name="Hundley H."/>
            <person name="Pangilinan J."/>
            <person name="Johnson J."/>
            <person name="Barry K."/>
            <person name="LaButti K."/>
            <person name="Ng V."/>
            <person name="Ahrendt S."/>
            <person name="Min B."/>
            <person name="Choi I.G."/>
            <person name="Park H."/>
            <person name="Plett J.M."/>
            <person name="Magnuson J."/>
            <person name="Spatafora J.W."/>
            <person name="Nagy L.G."/>
            <person name="Henrissat B."/>
            <person name="Grigoriev I.V."/>
            <person name="Yang Z.L."/>
            <person name="Xu J."/>
            <person name="Martin F.M."/>
        </authorList>
    </citation>
    <scope>NUCLEOTIDE SEQUENCE</scope>
    <source>
        <strain evidence="1">KUC20120723A-06</strain>
    </source>
</reference>
<comment type="caution">
    <text evidence="1">The sequence shown here is derived from an EMBL/GenBank/DDBJ whole genome shotgun (WGS) entry which is preliminary data.</text>
</comment>